<keyword evidence="3 10" id="KW-1134">Transmembrane beta strand</keyword>
<keyword evidence="4 10" id="KW-0812">Transmembrane</keyword>
<organism evidence="14 15">
    <name type="scientific">Flavobacterium turcicum</name>
    <dbReference type="NCBI Taxonomy" id="2764718"/>
    <lineage>
        <taxon>Bacteria</taxon>
        <taxon>Pseudomonadati</taxon>
        <taxon>Bacteroidota</taxon>
        <taxon>Flavobacteriia</taxon>
        <taxon>Flavobacteriales</taxon>
        <taxon>Flavobacteriaceae</taxon>
        <taxon>Flavobacterium</taxon>
    </lineage>
</organism>
<evidence type="ECO:0000256" key="9">
    <source>
        <dbReference type="ARBA" id="ARBA00023237"/>
    </source>
</evidence>
<dbReference type="Pfam" id="PF07715">
    <property type="entry name" value="Plug"/>
    <property type="match status" value="1"/>
</dbReference>
<dbReference type="Pfam" id="PF13715">
    <property type="entry name" value="CarbopepD_reg_2"/>
    <property type="match status" value="1"/>
</dbReference>
<evidence type="ECO:0000259" key="13">
    <source>
        <dbReference type="Pfam" id="PF07715"/>
    </source>
</evidence>
<dbReference type="InterPro" id="IPR000531">
    <property type="entry name" value="Beta-barrel_TonB"/>
</dbReference>
<evidence type="ECO:0000256" key="1">
    <source>
        <dbReference type="ARBA" id="ARBA00004571"/>
    </source>
</evidence>
<dbReference type="PANTHER" id="PTHR30069">
    <property type="entry name" value="TONB-DEPENDENT OUTER MEMBRANE RECEPTOR"/>
    <property type="match status" value="1"/>
</dbReference>
<dbReference type="PANTHER" id="PTHR30069:SF29">
    <property type="entry name" value="HEMOGLOBIN AND HEMOGLOBIN-HAPTOGLOBIN-BINDING PROTEIN 1-RELATED"/>
    <property type="match status" value="1"/>
</dbReference>
<keyword evidence="8 14" id="KW-0675">Receptor</keyword>
<keyword evidence="5" id="KW-0732">Signal</keyword>
<comment type="caution">
    <text evidence="14">The sequence shown here is derived from an EMBL/GenBank/DDBJ whole genome shotgun (WGS) entry which is preliminary data.</text>
</comment>
<dbReference type="InterPro" id="IPR039426">
    <property type="entry name" value="TonB-dep_rcpt-like"/>
</dbReference>
<dbReference type="Gene3D" id="2.60.40.1120">
    <property type="entry name" value="Carboxypeptidase-like, regulatory domain"/>
    <property type="match status" value="1"/>
</dbReference>
<proteinExistence type="inferred from homology"/>
<dbReference type="Gene3D" id="2.170.130.10">
    <property type="entry name" value="TonB-dependent receptor, plug domain"/>
    <property type="match status" value="1"/>
</dbReference>
<dbReference type="InterPro" id="IPR036942">
    <property type="entry name" value="Beta-barrel_TonB_sf"/>
</dbReference>
<sequence>MKNTIVISMLLLFFIGYSQNKKSLSGMVTSNNQPILGAKVTLQKTTFVTQTDSLGQYFFSEIPNGNYTIQVMANSFQTKNKNVNIKDEQEIILNFELESNENQLDEVVVSGTLKPVKRLENPVPVEIISATFLKQNPTSNVLDALQNVNGLRPQNNCNVCNTGDLRINGLDGPYTMVTIDGMPIVSALGTVYGLSGIPNAMIDKIEVVKGAASTLYGSEAVGGLINIITKKPFAVPLFTADVFTTSWLETNVDLGYKTNIGSKATALFGVNYFTYNNPVDNNKDNFTDVSLQNRGSFFSKININRASKKELSLVSRYLYEDRWGGEMQWNKSFRGGDQVYGESIYTSRYEFLGKYELPVAEKMFFQFSVIGHDQNSVYGNSTFLANQKIAFGQFIWDKNWSNHSILFGTALRYQFYNDNTPATATANHSKIYSAFAQDEITHNEKTSTLWGLRYDYNDNHGSIFTPRFAFKFKPTPTDILRFNFGTGFRIVNLFTEDHQALSGAREVVIQSNLKPETSHNLNLNYLKKFKLTNAGVVNLEMASWYTYFTNRIFANYDINPNQIIYDNLNGNSTIFGLSANADWVSPFGLKANLGTSYYDAMTTQDGVSLRPLFTERYSISWGFSYDIPNWFLSFDFTGNLTGPMRLPLLSELDTRREISRPYSIQNIQITFKKIHNLELYTGIKNLLSWTPNRGNPFLIARANDPFDKNVQVDNSGAVIPTADNPFALTFDPTYAYGPNQGRRFFIGLRYHFD</sequence>
<dbReference type="InterPro" id="IPR008969">
    <property type="entry name" value="CarboxyPept-like_regulatory"/>
</dbReference>
<reference evidence="14 15" key="1">
    <citation type="submission" date="2020-08" db="EMBL/GenBank/DDBJ databases">
        <title>Description of novel Flavobacterium F-400 isolate.</title>
        <authorList>
            <person name="Saticioglu I."/>
            <person name="Duman M."/>
            <person name="Altun S."/>
        </authorList>
    </citation>
    <scope>NUCLEOTIDE SEQUENCE [LARGE SCALE GENOMIC DNA]</scope>
    <source>
        <strain evidence="14 15">F-400</strain>
    </source>
</reference>
<dbReference type="Gene3D" id="2.40.170.20">
    <property type="entry name" value="TonB-dependent receptor, beta-barrel domain"/>
    <property type="match status" value="1"/>
</dbReference>
<dbReference type="SUPFAM" id="SSF49464">
    <property type="entry name" value="Carboxypeptidase regulatory domain-like"/>
    <property type="match status" value="1"/>
</dbReference>
<dbReference type="InterPro" id="IPR037066">
    <property type="entry name" value="Plug_dom_sf"/>
</dbReference>
<dbReference type="SUPFAM" id="SSF56935">
    <property type="entry name" value="Porins"/>
    <property type="match status" value="1"/>
</dbReference>
<keyword evidence="15" id="KW-1185">Reference proteome</keyword>
<keyword evidence="7 10" id="KW-0472">Membrane</keyword>
<evidence type="ECO:0000259" key="12">
    <source>
        <dbReference type="Pfam" id="PF00593"/>
    </source>
</evidence>
<gene>
    <name evidence="14" type="ORF">H8R26_00490</name>
</gene>
<evidence type="ECO:0000256" key="8">
    <source>
        <dbReference type="ARBA" id="ARBA00023170"/>
    </source>
</evidence>
<dbReference type="EMBL" id="JACRUM010000001">
    <property type="protein sequence ID" value="MBC5861886.1"/>
    <property type="molecule type" value="Genomic_DNA"/>
</dbReference>
<dbReference type="Pfam" id="PF00593">
    <property type="entry name" value="TonB_dep_Rec_b-barrel"/>
    <property type="match status" value="1"/>
</dbReference>
<dbReference type="Proteomes" id="UP000621670">
    <property type="component" value="Unassembled WGS sequence"/>
</dbReference>
<evidence type="ECO:0000256" key="7">
    <source>
        <dbReference type="ARBA" id="ARBA00023136"/>
    </source>
</evidence>
<evidence type="ECO:0000256" key="5">
    <source>
        <dbReference type="ARBA" id="ARBA00022729"/>
    </source>
</evidence>
<evidence type="ECO:0000256" key="6">
    <source>
        <dbReference type="ARBA" id="ARBA00023077"/>
    </source>
</evidence>
<keyword evidence="2 10" id="KW-0813">Transport</keyword>
<evidence type="ECO:0000256" key="10">
    <source>
        <dbReference type="PROSITE-ProRule" id="PRU01360"/>
    </source>
</evidence>
<comment type="subcellular location">
    <subcellularLocation>
        <location evidence="1 10">Cell outer membrane</location>
        <topology evidence="1 10">Multi-pass membrane protein</topology>
    </subcellularLocation>
</comment>
<dbReference type="PROSITE" id="PS52016">
    <property type="entry name" value="TONB_DEPENDENT_REC_3"/>
    <property type="match status" value="1"/>
</dbReference>
<feature type="domain" description="TonB-dependent receptor-like beta-barrel" evidence="12">
    <location>
        <begin position="262"/>
        <end position="686"/>
    </location>
</feature>
<name>A0ABR7JBL3_9FLAO</name>
<feature type="domain" description="TonB-dependent receptor plug" evidence="13">
    <location>
        <begin position="119"/>
        <end position="223"/>
    </location>
</feature>
<dbReference type="RefSeq" id="WP_166132555.1">
    <property type="nucleotide sequence ID" value="NZ_JAAOBY010000001.1"/>
</dbReference>
<keyword evidence="6 11" id="KW-0798">TonB box</keyword>
<evidence type="ECO:0000256" key="4">
    <source>
        <dbReference type="ARBA" id="ARBA00022692"/>
    </source>
</evidence>
<evidence type="ECO:0000313" key="15">
    <source>
        <dbReference type="Proteomes" id="UP000621670"/>
    </source>
</evidence>
<dbReference type="InterPro" id="IPR012910">
    <property type="entry name" value="Plug_dom"/>
</dbReference>
<protein>
    <submittedName>
        <fullName evidence="14">TonB-dependent receptor</fullName>
    </submittedName>
</protein>
<evidence type="ECO:0000256" key="11">
    <source>
        <dbReference type="RuleBase" id="RU003357"/>
    </source>
</evidence>
<evidence type="ECO:0000313" key="14">
    <source>
        <dbReference type="EMBL" id="MBC5861886.1"/>
    </source>
</evidence>
<evidence type="ECO:0000256" key="3">
    <source>
        <dbReference type="ARBA" id="ARBA00022452"/>
    </source>
</evidence>
<keyword evidence="9 10" id="KW-0998">Cell outer membrane</keyword>
<comment type="similarity">
    <text evidence="10 11">Belongs to the TonB-dependent receptor family.</text>
</comment>
<accession>A0ABR7JBL3</accession>
<evidence type="ECO:0000256" key="2">
    <source>
        <dbReference type="ARBA" id="ARBA00022448"/>
    </source>
</evidence>